<feature type="chain" id="PRO_5031261648" description="Plastid lipid-associated protein/fibrillin conserved domain-containing protein" evidence="3">
    <location>
        <begin position="23"/>
        <end position="288"/>
    </location>
</feature>
<evidence type="ECO:0000256" key="1">
    <source>
        <dbReference type="ARBA" id="ARBA00004474"/>
    </source>
</evidence>
<keyword evidence="2" id="KW-0934">Plastid</keyword>
<gene>
    <name evidence="5" type="ORF">HAND1043_LOCUS3122</name>
</gene>
<evidence type="ECO:0000256" key="3">
    <source>
        <dbReference type="SAM" id="SignalP"/>
    </source>
</evidence>
<dbReference type="PANTHER" id="PTHR31906">
    <property type="entry name" value="PLASTID-LIPID-ASSOCIATED PROTEIN 4, CHLOROPLASTIC-RELATED"/>
    <property type="match status" value="1"/>
</dbReference>
<feature type="domain" description="Plastid lipid-associated protein/fibrillin conserved" evidence="4">
    <location>
        <begin position="66"/>
        <end position="128"/>
    </location>
</feature>
<evidence type="ECO:0000313" key="5">
    <source>
        <dbReference type="EMBL" id="CAD8736630.1"/>
    </source>
</evidence>
<name>A0A7S0TIB1_HEMAN</name>
<feature type="domain" description="Plastid lipid-associated protein/fibrillin conserved" evidence="4">
    <location>
        <begin position="167"/>
        <end position="281"/>
    </location>
</feature>
<proteinExistence type="predicted"/>
<evidence type="ECO:0000256" key="2">
    <source>
        <dbReference type="ARBA" id="ARBA00022640"/>
    </source>
</evidence>
<reference evidence="5" key="1">
    <citation type="submission" date="2021-01" db="EMBL/GenBank/DDBJ databases">
        <authorList>
            <person name="Corre E."/>
            <person name="Pelletier E."/>
            <person name="Niang G."/>
            <person name="Scheremetjew M."/>
            <person name="Finn R."/>
            <person name="Kale V."/>
            <person name="Holt S."/>
            <person name="Cochrane G."/>
            <person name="Meng A."/>
            <person name="Brown T."/>
            <person name="Cohen L."/>
        </authorList>
    </citation>
    <scope>NUCLEOTIDE SEQUENCE</scope>
    <source>
        <strain evidence="5">CCMP441</strain>
    </source>
</reference>
<dbReference type="InterPro" id="IPR039633">
    <property type="entry name" value="PAP"/>
</dbReference>
<accession>A0A7S0TIB1</accession>
<dbReference type="AlphaFoldDB" id="A0A7S0TIB1"/>
<evidence type="ECO:0000259" key="4">
    <source>
        <dbReference type="Pfam" id="PF04755"/>
    </source>
</evidence>
<keyword evidence="3" id="KW-0732">Signal</keyword>
<dbReference type="EMBL" id="HBFK01005243">
    <property type="protein sequence ID" value="CAD8736630.1"/>
    <property type="molecule type" value="Transcribed_RNA"/>
</dbReference>
<comment type="subcellular location">
    <subcellularLocation>
        <location evidence="1">Plastid</location>
    </subcellularLocation>
</comment>
<feature type="signal peptide" evidence="3">
    <location>
        <begin position="1"/>
        <end position="22"/>
    </location>
</feature>
<dbReference type="GO" id="GO:0009536">
    <property type="term" value="C:plastid"/>
    <property type="evidence" value="ECO:0007669"/>
    <property type="project" value="UniProtKB-SubCell"/>
</dbReference>
<organism evidence="5">
    <name type="scientific">Hemiselmis andersenii</name>
    <name type="common">Cryptophyte alga</name>
    <dbReference type="NCBI Taxonomy" id="464988"/>
    <lineage>
        <taxon>Eukaryota</taxon>
        <taxon>Cryptophyceae</taxon>
        <taxon>Cryptomonadales</taxon>
        <taxon>Hemiselmidaceae</taxon>
        <taxon>Hemiselmis</taxon>
    </lineage>
</organism>
<dbReference type="InterPro" id="IPR006843">
    <property type="entry name" value="PAP/fibrillin_dom"/>
</dbReference>
<dbReference type="Pfam" id="PF04755">
    <property type="entry name" value="PAP_fibrillin"/>
    <property type="match status" value="2"/>
</dbReference>
<sequence length="288" mass="30877">MGFSLHGLVALVLASFVCGTFAFVSPSPFAAKPPIGSYSPRLALRGVGGRSCPATGGMRLMASAQSAEQLLLDTLSNTKGRGQSASTEQLDAIGKALDELEQDGGISDPILSPKILGEWELIYTSKSKFDITNPLGSRVDGSKPGLEGLFRVFDGPSDSTSTPVASSSPIQRSVTSLDSITITQDIDLSEGQRRVDNWVKIYKDSSYFRLSAAASVVPEDSTKRIVFTFDLAYLQIGWLRVPYPVPFQLLGKEASGWLDTTYLSDRLRVSKGNKGTTFVLARPGVQSS</sequence>
<protein>
    <recommendedName>
        <fullName evidence="4">Plastid lipid-associated protein/fibrillin conserved domain-containing protein</fullName>
    </recommendedName>
</protein>